<dbReference type="RefSeq" id="WP_283891002.1">
    <property type="nucleotide sequence ID" value="NZ_JARWAF010000001.1"/>
</dbReference>
<evidence type="ECO:0000313" key="1">
    <source>
        <dbReference type="EMBL" id="MDJ1639542.1"/>
    </source>
</evidence>
<dbReference type="InterPro" id="IPR046044">
    <property type="entry name" value="DUF6002"/>
</dbReference>
<protein>
    <submittedName>
        <fullName evidence="1">DUF6002 family protein</fullName>
    </submittedName>
</protein>
<gene>
    <name evidence="1" type="ORF">P5W92_03885</name>
</gene>
<accession>A0ABT7D3I5</accession>
<evidence type="ECO:0000313" key="2">
    <source>
        <dbReference type="Proteomes" id="UP001237194"/>
    </source>
</evidence>
<reference evidence="1 2" key="1">
    <citation type="submission" date="2023-04" db="EMBL/GenBank/DDBJ databases">
        <title>A novel species of the genus Streptomyces: Streptomyces pakalii sp. nov. isolated from a Mexican soil jungle.</title>
        <authorList>
            <person name="Chavez-Hernandez M.A."/>
            <person name="Ortiz-Alvarez J."/>
            <person name="Villa-Tanaca L."/>
            <person name="Hernandez-Rodriguez C."/>
        </authorList>
    </citation>
    <scope>NUCLEOTIDE SEQUENCE [LARGE SCALE GENOMIC DNA]</scope>
    <source>
        <strain evidence="1 2">ENCB-J15</strain>
    </source>
</reference>
<dbReference type="Pfam" id="PF19465">
    <property type="entry name" value="DUF6002"/>
    <property type="match status" value="1"/>
</dbReference>
<name>A0ABT7D3I5_9ACTN</name>
<organism evidence="1 2">
    <name type="scientific">Streptomyces pakalii</name>
    <dbReference type="NCBI Taxonomy" id="3036494"/>
    <lineage>
        <taxon>Bacteria</taxon>
        <taxon>Bacillati</taxon>
        <taxon>Actinomycetota</taxon>
        <taxon>Actinomycetes</taxon>
        <taxon>Kitasatosporales</taxon>
        <taxon>Streptomycetaceae</taxon>
        <taxon>Streptomyces</taxon>
    </lineage>
</organism>
<sequence length="456" mass="50385">MTMAHPVPDTVSAPADPNTVCRALLRYYDDLSGILTATGQGSPTSGFAPEWRLPALSPAVERFFEAGGISAQDLGSYHGTPLRFLNLMHNPRTRTTKTLASLMIVGRAVAHIQRTGESIMIITPSSANKATALRDAVLRAQETGLVGAEQLRIVCVVPEASSQKLWRSPLTDDDALRARNPLAVLDSTQPLHVKELARAFADQEADALFSRHKLRLWHTMDLSNYAVADTARALFERDHLPAAPRVHAHAVSSAFGLLGHFYGQQQSTGREWPDTGARYFLVQHLGTSDMVSSYYHGRFDYRPQWQTRDGLHVQDSDPHFPERTFAPEEQLETTFYTRAPATAERMNQIIGRQGGGGIVVSLAECLDRYPLIRDLLAPVHVHLPSDPRQVREWSLVMAVTGVLNALDRGLLDETEILIHGSGSYNADDYQAPRTDQMRLISGYQELRDLVHTAAAG</sequence>
<keyword evidence="2" id="KW-1185">Reference proteome</keyword>
<dbReference type="Proteomes" id="UP001237194">
    <property type="component" value="Unassembled WGS sequence"/>
</dbReference>
<proteinExistence type="predicted"/>
<dbReference type="EMBL" id="JARWAF010000001">
    <property type="protein sequence ID" value="MDJ1639542.1"/>
    <property type="molecule type" value="Genomic_DNA"/>
</dbReference>
<comment type="caution">
    <text evidence="1">The sequence shown here is derived from an EMBL/GenBank/DDBJ whole genome shotgun (WGS) entry which is preliminary data.</text>
</comment>